<gene>
    <name evidence="2" type="ordered locus">Bind_1397</name>
</gene>
<accession>B2IKA5</accession>
<dbReference type="KEGG" id="bid:Bind_1397"/>
<feature type="region of interest" description="Disordered" evidence="1">
    <location>
        <begin position="58"/>
        <end position="106"/>
    </location>
</feature>
<protein>
    <submittedName>
        <fullName evidence="2">Uncharacterized protein</fullName>
    </submittedName>
</protein>
<reference evidence="2 3" key="2">
    <citation type="journal article" date="2010" name="J. Bacteriol.">
        <title>Complete genome sequence of Beijerinckia indica subsp. indica.</title>
        <authorList>
            <person name="Tamas I."/>
            <person name="Dedysh S.N."/>
            <person name="Liesack W."/>
            <person name="Stott M.B."/>
            <person name="Alam M."/>
            <person name="Murrell J.C."/>
            <person name="Dunfield P.F."/>
        </authorList>
    </citation>
    <scope>NUCLEOTIDE SEQUENCE [LARGE SCALE GENOMIC DNA]</scope>
    <source>
        <strain evidence="3">ATCC 9039 / DSM 1715 / NCIMB 8712</strain>
    </source>
</reference>
<dbReference type="Proteomes" id="UP000001695">
    <property type="component" value="Chromosome"/>
</dbReference>
<evidence type="ECO:0000313" key="3">
    <source>
        <dbReference type="Proteomes" id="UP000001695"/>
    </source>
</evidence>
<keyword evidence="3" id="KW-1185">Reference proteome</keyword>
<organism evidence="2 3">
    <name type="scientific">Beijerinckia indica subsp. indica (strain ATCC 9039 / DSM 1715 / NCIMB 8712)</name>
    <dbReference type="NCBI Taxonomy" id="395963"/>
    <lineage>
        <taxon>Bacteria</taxon>
        <taxon>Pseudomonadati</taxon>
        <taxon>Pseudomonadota</taxon>
        <taxon>Alphaproteobacteria</taxon>
        <taxon>Hyphomicrobiales</taxon>
        <taxon>Beijerinckiaceae</taxon>
        <taxon>Beijerinckia</taxon>
    </lineage>
</organism>
<proteinExistence type="predicted"/>
<name>B2IKA5_BEII9</name>
<dbReference type="HOGENOM" id="CLU_2217877_0_0_5"/>
<dbReference type="RefSeq" id="WP_012384394.1">
    <property type="nucleotide sequence ID" value="NC_010581.1"/>
</dbReference>
<sequence length="106" mass="11478">MVDPEIALIEALYARADAKAADERLEIDLLYAQADSCPTSETGSPPSNPQPCAILVFPRTHGTAPQRRANSERMIPKKTHQSGKTADRKTLPAMPLARPAASHPHL</sequence>
<evidence type="ECO:0000256" key="1">
    <source>
        <dbReference type="SAM" id="MobiDB-lite"/>
    </source>
</evidence>
<evidence type="ECO:0000313" key="2">
    <source>
        <dbReference type="EMBL" id="ACB95037.1"/>
    </source>
</evidence>
<reference evidence="3" key="1">
    <citation type="submission" date="2008-03" db="EMBL/GenBank/DDBJ databases">
        <title>Complete sequence of chromosome of Beijerinckia indica subsp. indica ATCC 9039.</title>
        <authorList>
            <consortium name="US DOE Joint Genome Institute"/>
            <person name="Copeland A."/>
            <person name="Lucas S."/>
            <person name="Lapidus A."/>
            <person name="Glavina del Rio T."/>
            <person name="Dalin E."/>
            <person name="Tice H."/>
            <person name="Bruce D."/>
            <person name="Goodwin L."/>
            <person name="Pitluck S."/>
            <person name="LaButti K."/>
            <person name="Schmutz J."/>
            <person name="Larimer F."/>
            <person name="Land M."/>
            <person name="Hauser L."/>
            <person name="Kyrpides N."/>
            <person name="Mikhailova N."/>
            <person name="Dunfield P.F."/>
            <person name="Dedysh S.N."/>
            <person name="Liesack W."/>
            <person name="Saw J.H."/>
            <person name="Alam M."/>
            <person name="Chen Y."/>
            <person name="Murrell J.C."/>
            <person name="Richardson P."/>
        </authorList>
    </citation>
    <scope>NUCLEOTIDE SEQUENCE [LARGE SCALE GENOMIC DNA]</scope>
    <source>
        <strain evidence="3">ATCC 9039 / DSM 1715 / NCIMB 8712</strain>
    </source>
</reference>
<dbReference type="EMBL" id="CP001016">
    <property type="protein sequence ID" value="ACB95037.1"/>
    <property type="molecule type" value="Genomic_DNA"/>
</dbReference>
<dbReference type="AlphaFoldDB" id="B2IKA5"/>